<reference evidence="3" key="1">
    <citation type="submission" date="2022-10" db="EMBL/GenBank/DDBJ databases">
        <title>Genome assembly of Pristionchus species.</title>
        <authorList>
            <person name="Yoshida K."/>
            <person name="Sommer R.J."/>
        </authorList>
    </citation>
    <scope>NUCLEOTIDE SEQUENCE [LARGE SCALE GENOMIC DNA]</scope>
    <source>
        <strain evidence="3">RS5460</strain>
    </source>
</reference>
<accession>A0AAN5CXI5</accession>
<dbReference type="Gene3D" id="3.40.50.720">
    <property type="entry name" value="NAD(P)-binding Rossmann-like Domain"/>
    <property type="match status" value="1"/>
</dbReference>
<organism evidence="2 3">
    <name type="scientific">Pristionchus mayeri</name>
    <dbReference type="NCBI Taxonomy" id="1317129"/>
    <lineage>
        <taxon>Eukaryota</taxon>
        <taxon>Metazoa</taxon>
        <taxon>Ecdysozoa</taxon>
        <taxon>Nematoda</taxon>
        <taxon>Chromadorea</taxon>
        <taxon>Rhabditida</taxon>
        <taxon>Rhabditina</taxon>
        <taxon>Diplogasteromorpha</taxon>
        <taxon>Diplogasteroidea</taxon>
        <taxon>Neodiplogasteridae</taxon>
        <taxon>Pristionchus</taxon>
    </lineage>
</organism>
<evidence type="ECO:0008006" key="4">
    <source>
        <dbReference type="Google" id="ProtNLM"/>
    </source>
</evidence>
<dbReference type="InterPro" id="IPR036291">
    <property type="entry name" value="NAD(P)-bd_dom_sf"/>
</dbReference>
<dbReference type="Proteomes" id="UP001328107">
    <property type="component" value="Unassembled WGS sequence"/>
</dbReference>
<keyword evidence="3" id="KW-1185">Reference proteome</keyword>
<comment type="caution">
    <text evidence="2">The sequence shown here is derived from an EMBL/GenBank/DDBJ whole genome shotgun (WGS) entry which is preliminary data.</text>
</comment>
<dbReference type="PRINTS" id="PR00081">
    <property type="entry name" value="GDHRDH"/>
</dbReference>
<evidence type="ECO:0000256" key="1">
    <source>
        <dbReference type="ARBA" id="ARBA00023002"/>
    </source>
</evidence>
<dbReference type="AlphaFoldDB" id="A0AAN5CXI5"/>
<evidence type="ECO:0000313" key="2">
    <source>
        <dbReference type="EMBL" id="GMR52526.1"/>
    </source>
</evidence>
<keyword evidence="1" id="KW-0560">Oxidoreductase</keyword>
<gene>
    <name evidence="2" type="ORF">PMAYCL1PPCAC_22721</name>
</gene>
<proteinExistence type="predicted"/>
<sequence length="350" mass="39307">VQYPDYRTLSKLGALISSYGRLMDMPTDEDESMRGKVVLITGSTSGLGLHSAKAFYKRGAIVLLTCRDHVRGRSAIEAVKGTAKGESEGGGTEAERIHLFEVELTDYQSLLTFTQEVAKTVQKIDVVICNAGVMGLPFEVSREGVERHFHTNHLSHFVMINQLLPLLAAAPSARILVVTSGLYKGADRLPSLKQLMAETTWDYESRKAYAVSKLANCLYVKALARRLEATLPTVSVYAIRPGFVRGTELGRETHWLLRKVASPLIWLVSRSLEQGITGYVHCATASKDELRSGGLFFDQKEEEYTEAVSDEESEHLWRVSLEMEEIIVRRRETLTDEERRLFQEGRQRLQ</sequence>
<dbReference type="GO" id="GO:0016491">
    <property type="term" value="F:oxidoreductase activity"/>
    <property type="evidence" value="ECO:0007669"/>
    <property type="project" value="UniProtKB-KW"/>
</dbReference>
<dbReference type="PANTHER" id="PTHR43157">
    <property type="entry name" value="PHOSPHATIDYLINOSITOL-GLYCAN BIOSYNTHESIS CLASS F PROTEIN-RELATED"/>
    <property type="match status" value="1"/>
</dbReference>
<dbReference type="InterPro" id="IPR002347">
    <property type="entry name" value="SDR_fam"/>
</dbReference>
<protein>
    <recommendedName>
        <fullName evidence="4">Dehydrogenase</fullName>
    </recommendedName>
</protein>
<feature type="non-terminal residue" evidence="2">
    <location>
        <position position="1"/>
    </location>
</feature>
<evidence type="ECO:0000313" key="3">
    <source>
        <dbReference type="Proteomes" id="UP001328107"/>
    </source>
</evidence>
<dbReference type="PANTHER" id="PTHR43157:SF31">
    <property type="entry name" value="PHOSPHATIDYLINOSITOL-GLYCAN BIOSYNTHESIS CLASS F PROTEIN"/>
    <property type="match status" value="1"/>
</dbReference>
<dbReference type="EMBL" id="BTRK01000005">
    <property type="protein sequence ID" value="GMR52526.1"/>
    <property type="molecule type" value="Genomic_DNA"/>
</dbReference>
<dbReference type="SUPFAM" id="SSF51735">
    <property type="entry name" value="NAD(P)-binding Rossmann-fold domains"/>
    <property type="match status" value="1"/>
</dbReference>
<dbReference type="Pfam" id="PF00106">
    <property type="entry name" value="adh_short"/>
    <property type="match status" value="1"/>
</dbReference>
<name>A0AAN5CXI5_9BILA</name>